<proteinExistence type="predicted"/>
<sequence>MAFIRQIFTGRFSRGGPDSREHEPEQASASPPTVPPKPPHALDTLPALPKTRRAITPTPPHTQQSPQSSFFRLPPELRLQIYRLLLAGREIHIDMRYTAVETTTPHSTRGASFEARRRWRWRASICHRHPDAQPISDRCGWGGPPPTACRLFGTPCAVGSEVLGLLLSCRLAYREAVGVLYAENTFHVASGSLLLYTDRLLPPERAAAVTSLVFQVTEESVYDYAAEHLGIEPGLRAYETLLGRIPKAFPSLARLLVVVQGSLQRGRVGANGWLSDLDRDVMRECLLSSMDAAVGGFRKLLVEAVLAMRYTAFNHLMEGRKDDAAEELTESREGVWLQVWRAVSVSCTKDPALATGYWIRRVSPEETNGLNLQLNFEYPAWTVPSWTDYGS</sequence>
<evidence type="ECO:0000259" key="2">
    <source>
        <dbReference type="Pfam" id="PF24864"/>
    </source>
</evidence>
<accession>A0AAN6PT79</accession>
<dbReference type="PANTHER" id="PTHR38790">
    <property type="entry name" value="2EXR DOMAIN-CONTAINING PROTEIN-RELATED"/>
    <property type="match status" value="1"/>
</dbReference>
<evidence type="ECO:0000313" key="4">
    <source>
        <dbReference type="Proteomes" id="UP001305647"/>
    </source>
</evidence>
<comment type="caution">
    <text evidence="3">The sequence shown here is derived from an EMBL/GenBank/DDBJ whole genome shotgun (WGS) entry which is preliminary data.</text>
</comment>
<name>A0AAN6PT79_9PEZI</name>
<reference evidence="3" key="2">
    <citation type="submission" date="2023-05" db="EMBL/GenBank/DDBJ databases">
        <authorList>
            <consortium name="Lawrence Berkeley National Laboratory"/>
            <person name="Steindorff A."/>
            <person name="Hensen N."/>
            <person name="Bonometti L."/>
            <person name="Westerberg I."/>
            <person name="Brannstrom I.O."/>
            <person name="Guillou S."/>
            <person name="Cros-Aarteil S."/>
            <person name="Calhoun S."/>
            <person name="Haridas S."/>
            <person name="Kuo A."/>
            <person name="Mondo S."/>
            <person name="Pangilinan J."/>
            <person name="Riley R."/>
            <person name="Labutti K."/>
            <person name="Andreopoulos B."/>
            <person name="Lipzen A."/>
            <person name="Chen C."/>
            <person name="Yanf M."/>
            <person name="Daum C."/>
            <person name="Ng V."/>
            <person name="Clum A."/>
            <person name="Ohm R."/>
            <person name="Martin F."/>
            <person name="Silar P."/>
            <person name="Natvig D."/>
            <person name="Lalanne C."/>
            <person name="Gautier V."/>
            <person name="Ament-Velasquez S.L."/>
            <person name="Kruys A."/>
            <person name="Hutchinson M.I."/>
            <person name="Powell A.J."/>
            <person name="Barry K."/>
            <person name="Miller A.N."/>
            <person name="Grigoriev I.V."/>
            <person name="Debuchy R."/>
            <person name="Gladieux P."/>
            <person name="Thoren M.H."/>
            <person name="Johannesson H."/>
        </authorList>
    </citation>
    <scope>NUCLEOTIDE SEQUENCE</scope>
    <source>
        <strain evidence="3">CBS 757.83</strain>
    </source>
</reference>
<gene>
    <name evidence="3" type="ORF">N658DRAFT_501819</name>
</gene>
<organism evidence="3 4">
    <name type="scientific">Parathielavia hyrcaniae</name>
    <dbReference type="NCBI Taxonomy" id="113614"/>
    <lineage>
        <taxon>Eukaryota</taxon>
        <taxon>Fungi</taxon>
        <taxon>Dikarya</taxon>
        <taxon>Ascomycota</taxon>
        <taxon>Pezizomycotina</taxon>
        <taxon>Sordariomycetes</taxon>
        <taxon>Sordariomycetidae</taxon>
        <taxon>Sordariales</taxon>
        <taxon>Chaetomiaceae</taxon>
        <taxon>Parathielavia</taxon>
    </lineage>
</organism>
<feature type="domain" description="DUF7730" evidence="2">
    <location>
        <begin position="65"/>
        <end position="216"/>
    </location>
</feature>
<dbReference type="InterPro" id="IPR056632">
    <property type="entry name" value="DUF7730"/>
</dbReference>
<dbReference type="PANTHER" id="PTHR38790:SF4">
    <property type="entry name" value="2EXR DOMAIN-CONTAINING PROTEIN"/>
    <property type="match status" value="1"/>
</dbReference>
<feature type="region of interest" description="Disordered" evidence="1">
    <location>
        <begin position="1"/>
        <end position="45"/>
    </location>
</feature>
<evidence type="ECO:0000256" key="1">
    <source>
        <dbReference type="SAM" id="MobiDB-lite"/>
    </source>
</evidence>
<protein>
    <recommendedName>
        <fullName evidence="2">DUF7730 domain-containing protein</fullName>
    </recommendedName>
</protein>
<feature type="region of interest" description="Disordered" evidence="1">
    <location>
        <begin position="51"/>
        <end position="70"/>
    </location>
</feature>
<dbReference type="Proteomes" id="UP001305647">
    <property type="component" value="Unassembled WGS sequence"/>
</dbReference>
<reference evidence="3" key="1">
    <citation type="journal article" date="2023" name="Mol. Phylogenet. Evol.">
        <title>Genome-scale phylogeny and comparative genomics of the fungal order Sordariales.</title>
        <authorList>
            <person name="Hensen N."/>
            <person name="Bonometti L."/>
            <person name="Westerberg I."/>
            <person name="Brannstrom I.O."/>
            <person name="Guillou S."/>
            <person name="Cros-Aarteil S."/>
            <person name="Calhoun S."/>
            <person name="Haridas S."/>
            <person name="Kuo A."/>
            <person name="Mondo S."/>
            <person name="Pangilinan J."/>
            <person name="Riley R."/>
            <person name="LaButti K."/>
            <person name="Andreopoulos B."/>
            <person name="Lipzen A."/>
            <person name="Chen C."/>
            <person name="Yan M."/>
            <person name="Daum C."/>
            <person name="Ng V."/>
            <person name="Clum A."/>
            <person name="Steindorff A."/>
            <person name="Ohm R.A."/>
            <person name="Martin F."/>
            <person name="Silar P."/>
            <person name="Natvig D.O."/>
            <person name="Lalanne C."/>
            <person name="Gautier V."/>
            <person name="Ament-Velasquez S.L."/>
            <person name="Kruys A."/>
            <person name="Hutchinson M.I."/>
            <person name="Powell A.J."/>
            <person name="Barry K."/>
            <person name="Miller A.N."/>
            <person name="Grigoriev I.V."/>
            <person name="Debuchy R."/>
            <person name="Gladieux P."/>
            <person name="Hiltunen Thoren M."/>
            <person name="Johannesson H."/>
        </authorList>
    </citation>
    <scope>NUCLEOTIDE SEQUENCE</scope>
    <source>
        <strain evidence="3">CBS 757.83</strain>
    </source>
</reference>
<evidence type="ECO:0000313" key="3">
    <source>
        <dbReference type="EMBL" id="KAK4096244.1"/>
    </source>
</evidence>
<dbReference type="EMBL" id="MU863727">
    <property type="protein sequence ID" value="KAK4096244.1"/>
    <property type="molecule type" value="Genomic_DNA"/>
</dbReference>
<dbReference type="Pfam" id="PF24864">
    <property type="entry name" value="DUF7730"/>
    <property type="match status" value="1"/>
</dbReference>
<dbReference type="AlphaFoldDB" id="A0AAN6PT79"/>
<keyword evidence="4" id="KW-1185">Reference proteome</keyword>